<dbReference type="CDD" id="cd00211">
    <property type="entry name" value="PTS_IIA_fru"/>
    <property type="match status" value="1"/>
</dbReference>
<dbReference type="OrthoDB" id="370976at2"/>
<dbReference type="SUPFAM" id="SSF55804">
    <property type="entry name" value="Phoshotransferase/anion transport protein"/>
    <property type="match status" value="1"/>
</dbReference>
<dbReference type="EMBL" id="FMZB01000009">
    <property type="protein sequence ID" value="SDD31453.1"/>
    <property type="molecule type" value="Genomic_DNA"/>
</dbReference>
<dbReference type="InterPro" id="IPR016152">
    <property type="entry name" value="PTrfase/Anion_transptr"/>
</dbReference>
<dbReference type="InterPro" id="IPR002178">
    <property type="entry name" value="PTS_EIIA_type-2_dom"/>
</dbReference>
<dbReference type="Pfam" id="PF00359">
    <property type="entry name" value="PTS_EIIA_2"/>
    <property type="match status" value="1"/>
</dbReference>
<dbReference type="PANTHER" id="PTHR47738:SF3">
    <property type="entry name" value="PHOSPHOTRANSFERASE SYSTEM MANNITOL_FRUCTOSE-SPECIFIC IIA DOMAIN CONTAINING PROTEIN"/>
    <property type="match status" value="1"/>
</dbReference>
<dbReference type="InterPro" id="IPR051541">
    <property type="entry name" value="PTS_SugarTrans_NitroReg"/>
</dbReference>
<dbReference type="PANTHER" id="PTHR47738">
    <property type="entry name" value="PTS SYSTEM FRUCTOSE-LIKE EIIA COMPONENT-RELATED"/>
    <property type="match status" value="1"/>
</dbReference>
<reference evidence="3" key="1">
    <citation type="submission" date="2016-10" db="EMBL/GenBank/DDBJ databases">
        <authorList>
            <person name="Varghese N."/>
            <person name="Submissions S."/>
        </authorList>
    </citation>
    <scope>NUCLEOTIDE SEQUENCE [LARGE SCALE GENOMIC DNA]</scope>
    <source>
        <strain evidence="3">DSM 21620</strain>
    </source>
</reference>
<name>A0A1G6TQR8_9BACI</name>
<accession>A0A1G6TQR8</accession>
<evidence type="ECO:0000259" key="1">
    <source>
        <dbReference type="PROSITE" id="PS51094"/>
    </source>
</evidence>
<keyword evidence="3" id="KW-1185">Reference proteome</keyword>
<dbReference type="PROSITE" id="PS51094">
    <property type="entry name" value="PTS_EIIA_TYPE_2"/>
    <property type="match status" value="1"/>
</dbReference>
<protein>
    <submittedName>
        <fullName evidence="2">PTS system, galactitol-specific IIA component</fullName>
    </submittedName>
</protein>
<dbReference type="AlphaFoldDB" id="A0A1G6TQR8"/>
<gene>
    <name evidence="2" type="ORF">SAMN05421663_10917</name>
</gene>
<evidence type="ECO:0000313" key="3">
    <source>
        <dbReference type="Proteomes" id="UP000198666"/>
    </source>
</evidence>
<sequence length="155" mass="18001">MSEVDLLHEELVFLDVDARKTEDLFLFVGEELEKRGYVKSTFTRAIIEREALYPTGLALERINIGIPHTDPMHVNTGFVAVVKNKYKLPFIHMGTNNQQILIDYFFILGIKDPADQVKLLQLLMEKFSNVEFIQGLQSNHEQHTLFSFIKNKFEE</sequence>
<dbReference type="RefSeq" id="WP_093728022.1">
    <property type="nucleotide sequence ID" value="NZ_FMZB01000009.1"/>
</dbReference>
<proteinExistence type="predicted"/>
<dbReference type="Proteomes" id="UP000198666">
    <property type="component" value="Unassembled WGS sequence"/>
</dbReference>
<feature type="domain" description="PTS EIIA type-2" evidence="1">
    <location>
        <begin position="5"/>
        <end position="152"/>
    </location>
</feature>
<dbReference type="STRING" id="361279.SAMN05421663_10917"/>
<evidence type="ECO:0000313" key="2">
    <source>
        <dbReference type="EMBL" id="SDD31453.1"/>
    </source>
</evidence>
<organism evidence="2 3">
    <name type="scientific">Terribacillus halophilus</name>
    <dbReference type="NCBI Taxonomy" id="361279"/>
    <lineage>
        <taxon>Bacteria</taxon>
        <taxon>Bacillati</taxon>
        <taxon>Bacillota</taxon>
        <taxon>Bacilli</taxon>
        <taxon>Bacillales</taxon>
        <taxon>Bacillaceae</taxon>
        <taxon>Terribacillus</taxon>
    </lineage>
</organism>
<dbReference type="Gene3D" id="3.40.930.10">
    <property type="entry name" value="Mannitol-specific EII, Chain A"/>
    <property type="match status" value="1"/>
</dbReference>